<dbReference type="EMBL" id="JAVRHR010000002">
    <property type="protein sequence ID" value="MDT0607679.1"/>
    <property type="molecule type" value="Genomic_DNA"/>
</dbReference>
<reference evidence="1 2" key="1">
    <citation type="submission" date="2023-09" db="EMBL/GenBank/DDBJ databases">
        <authorList>
            <person name="Rey-Velasco X."/>
        </authorList>
    </citation>
    <scope>NUCLEOTIDE SEQUENCE [LARGE SCALE GENOMIC DNA]</scope>
    <source>
        <strain evidence="1 2">F388</strain>
    </source>
</reference>
<dbReference type="Proteomes" id="UP001255246">
    <property type="component" value="Unassembled WGS sequence"/>
</dbReference>
<evidence type="ECO:0000313" key="1">
    <source>
        <dbReference type="EMBL" id="MDT0607679.1"/>
    </source>
</evidence>
<sequence length="126" mass="14189">MTKNKKKNIIKKALKYFNNDSFWLVAPYKVFDKGTERSIVDLEDGSKGLLVTYTSGGDTPGDSYLWILNENGFPNSYKMWVSTIPIGGIEASWDDWVVVESGAFLPKSHEFGPIKLEMGQVKGYNE</sequence>
<gene>
    <name evidence="1" type="ORF">RM706_11580</name>
</gene>
<name>A0ABU3ACH4_9FLAO</name>
<accession>A0ABU3ACH4</accession>
<comment type="caution">
    <text evidence="1">The sequence shown here is derived from an EMBL/GenBank/DDBJ whole genome shotgun (WGS) entry which is preliminary data.</text>
</comment>
<dbReference type="RefSeq" id="WP_311351633.1">
    <property type="nucleotide sequence ID" value="NZ_JAVRHR010000002.1"/>
</dbReference>
<protein>
    <submittedName>
        <fullName evidence="1">Uncharacterized protein</fullName>
    </submittedName>
</protein>
<keyword evidence="2" id="KW-1185">Reference proteome</keyword>
<organism evidence="1 2">
    <name type="scientific">Croceitalea rosinachiae</name>
    <dbReference type="NCBI Taxonomy" id="3075596"/>
    <lineage>
        <taxon>Bacteria</taxon>
        <taxon>Pseudomonadati</taxon>
        <taxon>Bacteroidota</taxon>
        <taxon>Flavobacteriia</taxon>
        <taxon>Flavobacteriales</taxon>
        <taxon>Flavobacteriaceae</taxon>
        <taxon>Croceitalea</taxon>
    </lineage>
</organism>
<proteinExistence type="predicted"/>
<evidence type="ECO:0000313" key="2">
    <source>
        <dbReference type="Proteomes" id="UP001255246"/>
    </source>
</evidence>